<feature type="compositionally biased region" description="Pro residues" evidence="1">
    <location>
        <begin position="25"/>
        <end position="34"/>
    </location>
</feature>
<gene>
    <name evidence="2" type="ORF">HYQ45_013888</name>
</gene>
<evidence type="ECO:0000313" key="3">
    <source>
        <dbReference type="Proteomes" id="UP000689129"/>
    </source>
</evidence>
<evidence type="ECO:0000313" key="2">
    <source>
        <dbReference type="EMBL" id="KAG7123399.1"/>
    </source>
</evidence>
<sequence length="72" mass="7849">MPAYLTFTDSTIPPLASLSYRTQPPRSPTSPPLTPGSVAHKRSLPWPGLLSILRHQAWQGFASLSEPASHEL</sequence>
<reference evidence="2" key="1">
    <citation type="journal article" date="2021" name="Mol. Plant Pathol.">
        <title>A 20-kb lineage-specific genomic region tames virulence in pathogenic amphidiploid Verticillium longisporum.</title>
        <authorList>
            <person name="Harting R."/>
            <person name="Starke J."/>
            <person name="Kusch H."/>
            <person name="Poggeler S."/>
            <person name="Maurus I."/>
            <person name="Schluter R."/>
            <person name="Landesfeind M."/>
            <person name="Bulla I."/>
            <person name="Nowrousian M."/>
            <person name="de Jonge R."/>
            <person name="Stahlhut G."/>
            <person name="Hoff K.J."/>
            <person name="Asshauer K.P."/>
            <person name="Thurmer A."/>
            <person name="Stanke M."/>
            <person name="Daniel R."/>
            <person name="Morgenstern B."/>
            <person name="Thomma B.P.H.J."/>
            <person name="Kronstad J.W."/>
            <person name="Braus-Stromeyer S.A."/>
            <person name="Braus G.H."/>
        </authorList>
    </citation>
    <scope>NUCLEOTIDE SEQUENCE</scope>
    <source>
        <strain evidence="2">Vl32</strain>
    </source>
</reference>
<dbReference type="Proteomes" id="UP000689129">
    <property type="component" value="Unassembled WGS sequence"/>
</dbReference>
<proteinExistence type="predicted"/>
<comment type="caution">
    <text evidence="2">The sequence shown here is derived from an EMBL/GenBank/DDBJ whole genome shotgun (WGS) entry which is preliminary data.</text>
</comment>
<dbReference type="AlphaFoldDB" id="A0A8I2Z9V0"/>
<organism evidence="2 3">
    <name type="scientific">Verticillium longisporum</name>
    <name type="common">Verticillium dahliae var. longisporum</name>
    <dbReference type="NCBI Taxonomy" id="100787"/>
    <lineage>
        <taxon>Eukaryota</taxon>
        <taxon>Fungi</taxon>
        <taxon>Dikarya</taxon>
        <taxon>Ascomycota</taxon>
        <taxon>Pezizomycotina</taxon>
        <taxon>Sordariomycetes</taxon>
        <taxon>Hypocreomycetidae</taxon>
        <taxon>Glomerellales</taxon>
        <taxon>Plectosphaerellaceae</taxon>
        <taxon>Verticillium</taxon>
    </lineage>
</organism>
<accession>A0A8I2Z9V0</accession>
<feature type="region of interest" description="Disordered" evidence="1">
    <location>
        <begin position="15"/>
        <end position="40"/>
    </location>
</feature>
<dbReference type="EMBL" id="JAEMWZ010000339">
    <property type="protein sequence ID" value="KAG7123399.1"/>
    <property type="molecule type" value="Genomic_DNA"/>
</dbReference>
<name>A0A8I2Z9V0_VERLO</name>
<evidence type="ECO:0000256" key="1">
    <source>
        <dbReference type="SAM" id="MobiDB-lite"/>
    </source>
</evidence>
<protein>
    <submittedName>
        <fullName evidence="2">Uncharacterized protein</fullName>
    </submittedName>
</protein>